<dbReference type="Proteomes" id="UP000027341">
    <property type="component" value="Unassembled WGS sequence"/>
</dbReference>
<keyword evidence="2" id="KW-0229">DNA integration</keyword>
<dbReference type="InterPro" id="IPR002104">
    <property type="entry name" value="Integrase_catalytic"/>
</dbReference>
<feature type="domain" description="Tyr recombinase" evidence="5">
    <location>
        <begin position="156"/>
        <end position="357"/>
    </location>
</feature>
<dbReference type="AlphaFoldDB" id="A0A066ZLB9"/>
<accession>A0A066ZLB9</accession>
<evidence type="ECO:0000313" key="6">
    <source>
        <dbReference type="EMBL" id="KDN94603.1"/>
    </source>
</evidence>
<keyword evidence="7" id="KW-1185">Reference proteome</keyword>
<dbReference type="EMBL" id="JMIU01000002">
    <property type="protein sequence ID" value="KDN94603.1"/>
    <property type="molecule type" value="Genomic_DNA"/>
</dbReference>
<organism evidence="6 7">
    <name type="scientific">Hydrogenovibrio marinus</name>
    <dbReference type="NCBI Taxonomy" id="28885"/>
    <lineage>
        <taxon>Bacteria</taxon>
        <taxon>Pseudomonadati</taxon>
        <taxon>Pseudomonadota</taxon>
        <taxon>Gammaproteobacteria</taxon>
        <taxon>Thiotrichales</taxon>
        <taxon>Piscirickettsiaceae</taxon>
        <taxon>Hydrogenovibrio</taxon>
    </lineage>
</organism>
<evidence type="ECO:0000259" key="5">
    <source>
        <dbReference type="PROSITE" id="PS51898"/>
    </source>
</evidence>
<dbReference type="PANTHER" id="PTHR30349">
    <property type="entry name" value="PHAGE INTEGRASE-RELATED"/>
    <property type="match status" value="1"/>
</dbReference>
<dbReference type="InterPro" id="IPR013762">
    <property type="entry name" value="Integrase-like_cat_sf"/>
</dbReference>
<dbReference type="PANTHER" id="PTHR30349:SF41">
    <property type="entry name" value="INTEGRASE_RECOMBINASE PROTEIN MJ0367-RELATED"/>
    <property type="match status" value="1"/>
</dbReference>
<evidence type="ECO:0000256" key="3">
    <source>
        <dbReference type="ARBA" id="ARBA00023125"/>
    </source>
</evidence>
<dbReference type="GO" id="GO:0003677">
    <property type="term" value="F:DNA binding"/>
    <property type="evidence" value="ECO:0007669"/>
    <property type="project" value="UniProtKB-KW"/>
</dbReference>
<evidence type="ECO:0000313" key="7">
    <source>
        <dbReference type="Proteomes" id="UP000027341"/>
    </source>
</evidence>
<dbReference type="InterPro" id="IPR050090">
    <property type="entry name" value="Tyrosine_recombinase_XerCD"/>
</dbReference>
<dbReference type="SUPFAM" id="SSF56349">
    <property type="entry name" value="DNA breaking-rejoining enzymes"/>
    <property type="match status" value="1"/>
</dbReference>
<keyword evidence="4" id="KW-0233">DNA recombination</keyword>
<dbReference type="STRING" id="28885.EI16_11910"/>
<dbReference type="InterPro" id="IPR011010">
    <property type="entry name" value="DNA_brk_join_enz"/>
</dbReference>
<dbReference type="GO" id="GO:0006310">
    <property type="term" value="P:DNA recombination"/>
    <property type="evidence" value="ECO:0007669"/>
    <property type="project" value="UniProtKB-KW"/>
</dbReference>
<comment type="caution">
    <text evidence="6">The sequence shown here is derived from an EMBL/GenBank/DDBJ whole genome shotgun (WGS) entry which is preliminary data.</text>
</comment>
<keyword evidence="3" id="KW-0238">DNA-binding</keyword>
<evidence type="ECO:0000256" key="4">
    <source>
        <dbReference type="ARBA" id="ARBA00023172"/>
    </source>
</evidence>
<dbReference type="Pfam" id="PF00589">
    <property type="entry name" value="Phage_integrase"/>
    <property type="match status" value="1"/>
</dbReference>
<gene>
    <name evidence="6" type="ORF">EI16_11910</name>
</gene>
<name>A0A066ZLB9_HYDMR</name>
<dbReference type="PROSITE" id="PS51898">
    <property type="entry name" value="TYR_RECOMBINASE"/>
    <property type="match status" value="1"/>
</dbReference>
<evidence type="ECO:0000256" key="1">
    <source>
        <dbReference type="ARBA" id="ARBA00008857"/>
    </source>
</evidence>
<proteinExistence type="inferred from homology"/>
<dbReference type="Gene3D" id="1.10.443.10">
    <property type="entry name" value="Intergrase catalytic core"/>
    <property type="match status" value="1"/>
</dbReference>
<evidence type="ECO:0000256" key="2">
    <source>
        <dbReference type="ARBA" id="ARBA00022908"/>
    </source>
</evidence>
<protein>
    <recommendedName>
        <fullName evidence="5">Tyr recombinase domain-containing protein</fullName>
    </recommendedName>
</protein>
<reference evidence="6 7" key="1">
    <citation type="submission" date="2014-04" db="EMBL/GenBank/DDBJ databases">
        <title>Draft genome sequence of Hydrogenovibrio marinus MH-110, a model organism for aerobic H2 metabolism.</title>
        <authorList>
            <person name="Cha H.J."/>
            <person name="Jo B.H."/>
            <person name="Hwang B.H."/>
        </authorList>
    </citation>
    <scope>NUCLEOTIDE SEQUENCE [LARGE SCALE GENOMIC DNA]</scope>
    <source>
        <strain evidence="6 7">MH-110</strain>
    </source>
</reference>
<dbReference type="GO" id="GO:0015074">
    <property type="term" value="P:DNA integration"/>
    <property type="evidence" value="ECO:0007669"/>
    <property type="project" value="UniProtKB-KW"/>
</dbReference>
<comment type="similarity">
    <text evidence="1">Belongs to the 'phage' integrase family.</text>
</comment>
<sequence>MSDALEGQLVEVDQPGELIRSFDGGRSRINPAEAYIRLLESDQSKITMTSYLKHVIWIAAHVSGKKLLDPKGSPIKKKDVAKYVTLDMMFWPNLTKLRINEVLQYLATKQKSKIATRQAYLAAMKGVMREAEELGYIDEKQLLSILKLSIKGRSKPKIRTLSLDEIIELFGSLANDAIGTRDTAIMAILLGGGLRRAEVAGLTMDQVMFHEQGFHVTGKGNKERTVYLNDNNWQKFMAYMNDVRGSEETILVTDKHDPDKQIEVPAPVFGRFWKNGDFDISKPLTPQAVYYILQRLTASIPQFNKLKPHDLRKTFATTLVNNGTPLTVVRDLLGHSSVKTTEIYVGVREQQLKDAARAINY</sequence>
<dbReference type="RefSeq" id="WP_029913787.1">
    <property type="nucleotide sequence ID" value="NZ_JMIU01000002.1"/>
</dbReference>